<evidence type="ECO:0000313" key="2">
    <source>
        <dbReference type="Proteomes" id="UP001221757"/>
    </source>
</evidence>
<reference evidence="1" key="1">
    <citation type="submission" date="2023-03" db="EMBL/GenBank/DDBJ databases">
        <title>Massive genome expansion in bonnet fungi (Mycena s.s.) driven by repeated elements and novel gene families across ecological guilds.</title>
        <authorList>
            <consortium name="Lawrence Berkeley National Laboratory"/>
            <person name="Harder C.B."/>
            <person name="Miyauchi S."/>
            <person name="Viragh M."/>
            <person name="Kuo A."/>
            <person name="Thoen E."/>
            <person name="Andreopoulos B."/>
            <person name="Lu D."/>
            <person name="Skrede I."/>
            <person name="Drula E."/>
            <person name="Henrissat B."/>
            <person name="Morin E."/>
            <person name="Kohler A."/>
            <person name="Barry K."/>
            <person name="LaButti K."/>
            <person name="Morin E."/>
            <person name="Salamov A."/>
            <person name="Lipzen A."/>
            <person name="Mereny Z."/>
            <person name="Hegedus B."/>
            <person name="Baldrian P."/>
            <person name="Stursova M."/>
            <person name="Weitz H."/>
            <person name="Taylor A."/>
            <person name="Grigoriev I.V."/>
            <person name="Nagy L.G."/>
            <person name="Martin F."/>
            <person name="Kauserud H."/>
        </authorList>
    </citation>
    <scope>NUCLEOTIDE SEQUENCE</scope>
    <source>
        <strain evidence="1">CBHHK067</strain>
    </source>
</reference>
<keyword evidence="2" id="KW-1185">Reference proteome</keyword>
<sequence>MPGAEWMDKASVMDTLQELLDDLEACESFVTAKSGEFKSATAYKSLFPAATITVDYSPLTYDALAEQVLLPEAIICLVMDELGVSDEEAGDVLHDIIRTSRIANDAAPKTTSLPLPSPLLPPHALSPALAPADFEREPTPLSLISDSLCCDEELPFAPFNIMIAMGKKFFDLSWPDHMPNNPQHRRVPQIRITVDYCARRRFKRDHIPAVIFGGWPFEPNFSALFHRILDLGPTLHNLCMGLNQSHFFLGTIEYYGNKLTQSLKAQYASNRSSENGVRYYGECVHEILILETVTRLIQHDLGLGSDAIAVLKQSYTFGITLHPGDDGSTRPIKLPRPALAAAPMGKYSRKGNQTWPFDESSNLYNMEYCPDDSHFFFVGTHIPDAAPPASAFRRSCGKIFQKRQLLKLENSNIKACWAAEHMAVLHYVGRLPTLVYCVMRSSTQWPCCTTLEDSLPTLFAYGMLNRGPIPTMTKHIDPAGTLSQHIRDCGAHYVENNVAYLCMKKAKNLLDLESETSWRWVLNWSRSDKQSEAKKTNTYMDPLPKSVFALYTLASTSITKSLNMSENLVGKKCMEFADLSSDKEDYPDTRKRMVMLRLHEGDREGDESHEDTSRKILPLSVISSTHCDKRITKKHLDLRELSSDEQGNLTQTTQDVIGNNPVSCTTGKTYRYI</sequence>
<dbReference type="AlphaFoldDB" id="A0AAD7CUI7"/>
<dbReference type="EMBL" id="JARKIE010000230">
    <property type="protein sequence ID" value="KAJ7663616.1"/>
    <property type="molecule type" value="Genomic_DNA"/>
</dbReference>
<evidence type="ECO:0000313" key="1">
    <source>
        <dbReference type="EMBL" id="KAJ7663616.1"/>
    </source>
</evidence>
<accession>A0AAD7CUI7</accession>
<comment type="caution">
    <text evidence="1">The sequence shown here is derived from an EMBL/GenBank/DDBJ whole genome shotgun (WGS) entry which is preliminary data.</text>
</comment>
<name>A0AAD7CUI7_MYCRO</name>
<gene>
    <name evidence="1" type="ORF">B0H17DRAFT_1143944</name>
</gene>
<dbReference type="Proteomes" id="UP001221757">
    <property type="component" value="Unassembled WGS sequence"/>
</dbReference>
<proteinExistence type="predicted"/>
<organism evidence="1 2">
    <name type="scientific">Mycena rosella</name>
    <name type="common">Pink bonnet</name>
    <name type="synonym">Agaricus rosellus</name>
    <dbReference type="NCBI Taxonomy" id="1033263"/>
    <lineage>
        <taxon>Eukaryota</taxon>
        <taxon>Fungi</taxon>
        <taxon>Dikarya</taxon>
        <taxon>Basidiomycota</taxon>
        <taxon>Agaricomycotina</taxon>
        <taxon>Agaricomycetes</taxon>
        <taxon>Agaricomycetidae</taxon>
        <taxon>Agaricales</taxon>
        <taxon>Marasmiineae</taxon>
        <taxon>Mycenaceae</taxon>
        <taxon>Mycena</taxon>
    </lineage>
</organism>
<protein>
    <submittedName>
        <fullName evidence="1">Uncharacterized protein</fullName>
    </submittedName>
</protein>